<evidence type="ECO:0000313" key="2">
    <source>
        <dbReference type="EMBL" id="TDC61913.1"/>
    </source>
</evidence>
<organism evidence="2 3">
    <name type="scientific">Streptomyces hainanensis</name>
    <dbReference type="NCBI Taxonomy" id="402648"/>
    <lineage>
        <taxon>Bacteria</taxon>
        <taxon>Bacillati</taxon>
        <taxon>Actinomycetota</taxon>
        <taxon>Actinomycetes</taxon>
        <taxon>Kitasatosporales</taxon>
        <taxon>Streptomycetaceae</taxon>
        <taxon>Streptomyces</taxon>
    </lineage>
</organism>
<proteinExistence type="predicted"/>
<accession>A0A4R4SK63</accession>
<feature type="region of interest" description="Disordered" evidence="1">
    <location>
        <begin position="1"/>
        <end position="60"/>
    </location>
</feature>
<name>A0A4R4SK63_9ACTN</name>
<keyword evidence="3" id="KW-1185">Reference proteome</keyword>
<feature type="non-terminal residue" evidence="2">
    <location>
        <position position="90"/>
    </location>
</feature>
<sequence>MDTSHGHRAPAGEPAPGNALRRPAADACASRRSADRARRRRRYRPVRAAPAPGPAQPPVRRIGSVVVEGDGPLVVREKTHLAAPMSLDQA</sequence>
<evidence type="ECO:0000313" key="3">
    <source>
        <dbReference type="Proteomes" id="UP000295345"/>
    </source>
</evidence>
<dbReference type="AlphaFoldDB" id="A0A4R4SK63"/>
<dbReference type="Proteomes" id="UP000295345">
    <property type="component" value="Unassembled WGS sequence"/>
</dbReference>
<comment type="caution">
    <text evidence="2">The sequence shown here is derived from an EMBL/GenBank/DDBJ whole genome shotgun (WGS) entry which is preliminary data.</text>
</comment>
<evidence type="ECO:0000256" key="1">
    <source>
        <dbReference type="SAM" id="MobiDB-lite"/>
    </source>
</evidence>
<gene>
    <name evidence="2" type="ORF">E1283_34935</name>
</gene>
<protein>
    <submittedName>
        <fullName evidence="2">Ribosomal subunit interface protein</fullName>
    </submittedName>
</protein>
<reference evidence="2 3" key="1">
    <citation type="submission" date="2019-03" db="EMBL/GenBank/DDBJ databases">
        <title>Draft genome sequences of novel Actinobacteria.</title>
        <authorList>
            <person name="Sahin N."/>
            <person name="Ay H."/>
            <person name="Saygin H."/>
        </authorList>
    </citation>
    <scope>NUCLEOTIDE SEQUENCE [LARGE SCALE GENOMIC DNA]</scope>
    <source>
        <strain evidence="2 3">DSM 41900</strain>
    </source>
</reference>
<dbReference type="EMBL" id="SMKI01000705">
    <property type="protein sequence ID" value="TDC61913.1"/>
    <property type="molecule type" value="Genomic_DNA"/>
</dbReference>
<feature type="compositionally biased region" description="Low complexity" evidence="1">
    <location>
        <begin position="21"/>
        <end position="31"/>
    </location>
</feature>